<reference evidence="5 6" key="1">
    <citation type="journal article" date="2009" name="Stand. Genomic Sci.">
        <title>Complete genome sequence of Sanguibacter keddieii type strain (ST-74).</title>
        <authorList>
            <person name="Ivanova N."/>
            <person name="Sikorski J."/>
            <person name="Sims D."/>
            <person name="Brettin T."/>
            <person name="Detter J.C."/>
            <person name="Han C."/>
            <person name="Lapidus A."/>
            <person name="Copeland A."/>
            <person name="Glavina Del Rio T."/>
            <person name="Nolan M."/>
            <person name="Chen F."/>
            <person name="Lucas S."/>
            <person name="Tice H."/>
            <person name="Cheng J.F."/>
            <person name="Bruce D."/>
            <person name="Goodwin L."/>
            <person name="Pitluck S."/>
            <person name="Pati A."/>
            <person name="Mavromatis K."/>
            <person name="Chen A."/>
            <person name="Palaniappan K."/>
            <person name="D'haeseleer P."/>
            <person name="Chain P."/>
            <person name="Bristow J."/>
            <person name="Eisen J.A."/>
            <person name="Markowitz V."/>
            <person name="Hugenholtz P."/>
            <person name="Goker M."/>
            <person name="Pukall R."/>
            <person name="Klenk H.P."/>
            <person name="Kyrpides N.C."/>
        </authorList>
    </citation>
    <scope>NUCLEOTIDE SEQUENCE [LARGE SCALE GENOMIC DNA]</scope>
    <source>
        <strain evidence="6">ATCC 51767 / DSM 10542 / NCFB 3025 / ST-74</strain>
    </source>
</reference>
<evidence type="ECO:0000256" key="3">
    <source>
        <dbReference type="ARBA" id="ARBA00023163"/>
    </source>
</evidence>
<evidence type="ECO:0000313" key="6">
    <source>
        <dbReference type="Proteomes" id="UP000000322"/>
    </source>
</evidence>
<keyword evidence="2" id="KW-0238">DNA-binding</keyword>
<dbReference type="InterPro" id="IPR016032">
    <property type="entry name" value="Sig_transdc_resp-reg_C-effctor"/>
</dbReference>
<evidence type="ECO:0000313" key="5">
    <source>
        <dbReference type="EMBL" id="ACZ23304.1"/>
    </source>
</evidence>
<name>D1BEL8_SANKS</name>
<dbReference type="InterPro" id="IPR036388">
    <property type="entry name" value="WH-like_DNA-bd_sf"/>
</dbReference>
<dbReference type="GO" id="GO:0003677">
    <property type="term" value="F:DNA binding"/>
    <property type="evidence" value="ECO:0007669"/>
    <property type="project" value="UniProtKB-KW"/>
</dbReference>
<dbReference type="PROSITE" id="PS00622">
    <property type="entry name" value="HTH_LUXR_1"/>
    <property type="match status" value="1"/>
</dbReference>
<dbReference type="HOGENOM" id="CLU_334603_0_0_11"/>
<dbReference type="PANTHER" id="PTHR44688">
    <property type="entry name" value="DNA-BINDING TRANSCRIPTIONAL ACTIVATOR DEVR_DOSR"/>
    <property type="match status" value="1"/>
</dbReference>
<evidence type="ECO:0000256" key="2">
    <source>
        <dbReference type="ARBA" id="ARBA00023125"/>
    </source>
</evidence>
<dbReference type="EMBL" id="CP001819">
    <property type="protein sequence ID" value="ACZ23304.1"/>
    <property type="molecule type" value="Genomic_DNA"/>
</dbReference>
<organism evidence="5 6">
    <name type="scientific">Sanguibacter keddieii (strain ATCC 51767 / DSM 10542 / NCFB 3025 / ST-74)</name>
    <dbReference type="NCBI Taxonomy" id="446469"/>
    <lineage>
        <taxon>Bacteria</taxon>
        <taxon>Bacillati</taxon>
        <taxon>Actinomycetota</taxon>
        <taxon>Actinomycetes</taxon>
        <taxon>Micrococcales</taxon>
        <taxon>Sanguibacteraceae</taxon>
        <taxon>Sanguibacter</taxon>
    </lineage>
</organism>
<dbReference type="AlphaFoldDB" id="D1BEL8"/>
<gene>
    <name evidence="5" type="ordered locus">Sked_34130</name>
</gene>
<dbReference type="PANTHER" id="PTHR44688:SF16">
    <property type="entry name" value="DNA-BINDING TRANSCRIPTIONAL ACTIVATOR DEVR_DOSR"/>
    <property type="match status" value="1"/>
</dbReference>
<dbReference type="eggNOG" id="COG2909">
    <property type="taxonomic scope" value="Bacteria"/>
</dbReference>
<keyword evidence="3" id="KW-0804">Transcription</keyword>
<dbReference type="GO" id="GO:0006355">
    <property type="term" value="P:regulation of DNA-templated transcription"/>
    <property type="evidence" value="ECO:0007669"/>
    <property type="project" value="InterPro"/>
</dbReference>
<evidence type="ECO:0000256" key="1">
    <source>
        <dbReference type="ARBA" id="ARBA00023015"/>
    </source>
</evidence>
<dbReference type="Gene3D" id="1.10.10.10">
    <property type="entry name" value="Winged helix-like DNA-binding domain superfamily/Winged helix DNA-binding domain"/>
    <property type="match status" value="1"/>
</dbReference>
<dbReference type="Pfam" id="PF00196">
    <property type="entry name" value="GerE"/>
    <property type="match status" value="1"/>
</dbReference>
<dbReference type="PROSITE" id="PS50043">
    <property type="entry name" value="HTH_LUXR_2"/>
    <property type="match status" value="1"/>
</dbReference>
<dbReference type="KEGG" id="ske:Sked_34130"/>
<proteinExistence type="predicted"/>
<dbReference type="CDD" id="cd06170">
    <property type="entry name" value="LuxR_C_like"/>
    <property type="match status" value="1"/>
</dbReference>
<keyword evidence="6" id="KW-1185">Reference proteome</keyword>
<dbReference type="InterPro" id="IPR000792">
    <property type="entry name" value="Tscrpt_reg_LuxR_C"/>
</dbReference>
<dbReference type="SMART" id="SM00421">
    <property type="entry name" value="HTH_LUXR"/>
    <property type="match status" value="1"/>
</dbReference>
<protein>
    <submittedName>
        <fullName evidence="5">Response regulator containing a CheY-like receiver domain and an HTH DNA-binding domain</fullName>
    </submittedName>
</protein>
<dbReference type="Proteomes" id="UP000000322">
    <property type="component" value="Chromosome"/>
</dbReference>
<evidence type="ECO:0000259" key="4">
    <source>
        <dbReference type="PROSITE" id="PS50043"/>
    </source>
</evidence>
<dbReference type="PRINTS" id="PR00038">
    <property type="entry name" value="HTHLUXR"/>
</dbReference>
<accession>D1BEL8</accession>
<dbReference type="SUPFAM" id="SSF46894">
    <property type="entry name" value="C-terminal effector domain of the bipartite response regulators"/>
    <property type="match status" value="1"/>
</dbReference>
<keyword evidence="1" id="KW-0805">Transcription regulation</keyword>
<feature type="domain" description="HTH luxR-type" evidence="4">
    <location>
        <begin position="792"/>
        <end position="853"/>
    </location>
</feature>
<sequence length="853" mass="91401">MTDGSSVEVLGGRWSGRTQVLGYVRAALADLGFDVLAVSGMGALLPLEAVASVLPPVYRDMTSGDDRSTVAIRDALVEFLAESRSVVVVDDSDLLDETSWGVLVSASNLVGSPVVSSRLRRAGASDKVLATVARSVIQVSLKELRLEALHAVLEERVDGTLSPAVTARIHAESAGIPGLAVVLLDGALAQGQVRRKGDQWTLGPTVWSDDAGDAYESLLHSYTPQVRDAVEMLAVAGTMDLQAAWVLLGDDLVEELEGHRLVRLTSVGTDRRPVVGVHPPGIGDYYLHQPVTARRHRILATAVAALEGASQQLDHVERDRLLARLGSPRPIVHVAEEERRRGAVRSVDVPVVVRMFTESYTHELASARARWEASRDYASAVRYLHLQLSGQNDPEEFERVFVGVVRDDTTDPVDEVRLRHVHSRWLLTLGATVAEAVRPLVDDVPDGFEHAEALDTLTHLLRWENEGLDASFAELLEPRAARTGFDGQVASVVLAACFTMAGRSHDAVRVLDATEPGLRRGEEIGAGVLRGLALYATGRFAEAFELATAQMQQAISTLDRVAFAGYSYLGALAQIALGHLDEAQDTLAVVLGSGIVTEPMAFTPNKAIPVAMAVISTRTGHEAAASGFADHASQVLGTSDALPFASAAWAEAISVAGSGETEVAAGIFAELIDDARARGYVLSADVAQMASLMIHFDPTGAELFRDRAEELGGSLFTAYLDARAAAHDRDPVRVEAAARLLHEHDSGNEALTFFMLASRLFREAGDLDGSARARASARTVGDRLGISARSMAALEEPDFTAREREVIRLVAAGRSNNEIAAELFVGVRTVESHMRNIRRKSGAVGRKEIAGFA</sequence>